<dbReference type="PROSITE" id="PS00134">
    <property type="entry name" value="TRYPSIN_HIS"/>
    <property type="match status" value="1"/>
</dbReference>
<feature type="signal peptide" evidence="6">
    <location>
        <begin position="1"/>
        <end position="15"/>
    </location>
</feature>
<evidence type="ECO:0000256" key="6">
    <source>
        <dbReference type="SAM" id="SignalP"/>
    </source>
</evidence>
<proteinExistence type="predicted"/>
<keyword evidence="1 5" id="KW-0645">Protease</keyword>
<dbReference type="Gene3D" id="2.40.10.10">
    <property type="entry name" value="Trypsin-like serine proteases"/>
    <property type="match status" value="1"/>
</dbReference>
<dbReference type="CDD" id="cd00190">
    <property type="entry name" value="Tryp_SPc"/>
    <property type="match status" value="1"/>
</dbReference>
<evidence type="ECO:0000313" key="8">
    <source>
        <dbReference type="EMBL" id="CAG5111390.1"/>
    </source>
</evidence>
<dbReference type="InterPro" id="IPR001314">
    <property type="entry name" value="Peptidase_S1A"/>
</dbReference>
<dbReference type="PRINTS" id="PR00722">
    <property type="entry name" value="CHYMOTRYPSIN"/>
</dbReference>
<dbReference type="Pfam" id="PF00089">
    <property type="entry name" value="Trypsin"/>
    <property type="match status" value="1"/>
</dbReference>
<dbReference type="InterPro" id="IPR043504">
    <property type="entry name" value="Peptidase_S1_PA_chymotrypsin"/>
</dbReference>
<dbReference type="EMBL" id="OU015567">
    <property type="protein sequence ID" value="CAG5111390.1"/>
    <property type="molecule type" value="Genomic_DNA"/>
</dbReference>
<dbReference type="PROSITE" id="PS00135">
    <property type="entry name" value="TRYPSIN_SER"/>
    <property type="match status" value="1"/>
</dbReference>
<accession>A0ABN7T145</accession>
<evidence type="ECO:0000256" key="2">
    <source>
        <dbReference type="ARBA" id="ARBA00022801"/>
    </source>
</evidence>
<reference evidence="8 9" key="1">
    <citation type="submission" date="2021-04" db="EMBL/GenBank/DDBJ databases">
        <authorList>
            <person name="Bliznina A."/>
        </authorList>
    </citation>
    <scope>NUCLEOTIDE SEQUENCE [LARGE SCALE GENOMIC DNA]</scope>
</reference>
<keyword evidence="4" id="KW-1015">Disulfide bond</keyword>
<evidence type="ECO:0000313" key="9">
    <source>
        <dbReference type="Proteomes" id="UP001158576"/>
    </source>
</evidence>
<evidence type="ECO:0000256" key="1">
    <source>
        <dbReference type="ARBA" id="ARBA00022670"/>
    </source>
</evidence>
<name>A0ABN7T145_OIKDI</name>
<dbReference type="InterPro" id="IPR009003">
    <property type="entry name" value="Peptidase_S1_PA"/>
</dbReference>
<dbReference type="Proteomes" id="UP001158576">
    <property type="component" value="Chromosome 2"/>
</dbReference>
<keyword evidence="9" id="KW-1185">Reference proteome</keyword>
<evidence type="ECO:0000259" key="7">
    <source>
        <dbReference type="PROSITE" id="PS50240"/>
    </source>
</evidence>
<feature type="chain" id="PRO_5047243392" evidence="6">
    <location>
        <begin position="16"/>
        <end position="585"/>
    </location>
</feature>
<dbReference type="InterPro" id="IPR033116">
    <property type="entry name" value="TRYPSIN_SER"/>
</dbReference>
<keyword evidence="6" id="KW-0732">Signal</keyword>
<dbReference type="PANTHER" id="PTHR24264:SF69">
    <property type="entry name" value="TRYPSIN-3"/>
    <property type="match status" value="1"/>
</dbReference>
<dbReference type="SUPFAM" id="SSF50494">
    <property type="entry name" value="Trypsin-like serine proteases"/>
    <property type="match status" value="1"/>
</dbReference>
<evidence type="ECO:0000256" key="3">
    <source>
        <dbReference type="ARBA" id="ARBA00022825"/>
    </source>
</evidence>
<gene>
    <name evidence="8" type="ORF">OKIOD_LOCUS14471</name>
</gene>
<dbReference type="PROSITE" id="PS50240">
    <property type="entry name" value="TRYPSIN_DOM"/>
    <property type="match status" value="1"/>
</dbReference>
<dbReference type="PANTHER" id="PTHR24264">
    <property type="entry name" value="TRYPSIN-RELATED"/>
    <property type="match status" value="1"/>
</dbReference>
<keyword evidence="2 5" id="KW-0378">Hydrolase</keyword>
<protein>
    <submittedName>
        <fullName evidence="8">Oidioi.mRNA.OKI2018_I69.chr2.g5706.t1.cds</fullName>
    </submittedName>
</protein>
<feature type="domain" description="Peptidase S1" evidence="7">
    <location>
        <begin position="334"/>
        <end position="583"/>
    </location>
</feature>
<dbReference type="SMART" id="SM00020">
    <property type="entry name" value="Tryp_SPc"/>
    <property type="match status" value="1"/>
</dbReference>
<dbReference type="InterPro" id="IPR050127">
    <property type="entry name" value="Serine_Proteases_S1"/>
</dbReference>
<dbReference type="InterPro" id="IPR018114">
    <property type="entry name" value="TRYPSIN_HIS"/>
</dbReference>
<evidence type="ECO:0000256" key="5">
    <source>
        <dbReference type="RuleBase" id="RU363034"/>
    </source>
</evidence>
<organism evidence="8 9">
    <name type="scientific">Oikopleura dioica</name>
    <name type="common">Tunicate</name>
    <dbReference type="NCBI Taxonomy" id="34765"/>
    <lineage>
        <taxon>Eukaryota</taxon>
        <taxon>Metazoa</taxon>
        <taxon>Chordata</taxon>
        <taxon>Tunicata</taxon>
        <taxon>Appendicularia</taxon>
        <taxon>Copelata</taxon>
        <taxon>Oikopleuridae</taxon>
        <taxon>Oikopleura</taxon>
    </lineage>
</organism>
<evidence type="ECO:0000256" key="4">
    <source>
        <dbReference type="ARBA" id="ARBA00023157"/>
    </source>
</evidence>
<keyword evidence="3 5" id="KW-0720">Serine protease</keyword>
<dbReference type="InterPro" id="IPR001254">
    <property type="entry name" value="Trypsin_dom"/>
</dbReference>
<sequence>MKLLSSLVLANTANAAWEDKWKTMIAEKTRTMSDVDGYIKFQLRDCIAARESLKAQNPILNGQWKCNDPAKTGRAECEAACKNDWHDGDWHRMKFSIKCKDGLKTRMQFDGPPSCTPRERGQQCWQEEWATIKMAQTLNRERIRNAEVDNTNCWKRGVKAFCNIECKEGYEPGWNFKRPIRAGVNCVRKNSWLNPHRRKIGGNLTCVQSSYTCNKDHADEQFPLGNGSWNCSSFASGLHCMPKCNNGNDGDVRYRVECRTTGVNKGWSIVHGQDQFSDDVCQFGTDNNKETSNDDVVFEQTTDIVPEGLKTCTSDSNFPATRGFPGGDDEDYRIVGGVTVEANSIPWIVLLHVRTYSGWTGQCAGSILSEHWVVTAAHCCRGIRSITGKFGEHNKSQYDFGNEFSLYTEDIFIHPKYYDDTDDGTRMNYDICLLKFEQDILAVAPNKDSVKPICLPNEDVTHGHACWVAGWGTTKYGGYAASELQSVGVSILDHNYCKDKSHNIEPREDDICATTYDKDADGLTDAGKDACQGDSGGPLICNRDGFATVVGVVSRGNGCAYEGEPGLYTSTFVTKDWILETVRNN</sequence>